<dbReference type="GO" id="GO:0046685">
    <property type="term" value="P:response to arsenic-containing substance"/>
    <property type="evidence" value="ECO:0007669"/>
    <property type="project" value="UniProtKB-KW"/>
</dbReference>
<dbReference type="PANTHER" id="PTHR43302:SF5">
    <property type="entry name" value="TRANSPORTER ARSB-RELATED"/>
    <property type="match status" value="1"/>
</dbReference>
<dbReference type="InterPro" id="IPR004680">
    <property type="entry name" value="Cit_transptr-like_dom"/>
</dbReference>
<dbReference type="EMBL" id="RXHJ01000015">
    <property type="protein sequence ID" value="RSZ61823.1"/>
    <property type="molecule type" value="Genomic_DNA"/>
</dbReference>
<reference evidence="12 13" key="1">
    <citation type="submission" date="2018-12" db="EMBL/GenBank/DDBJ databases">
        <title>YIM 101343 draft genome.</title>
        <authorList>
            <person name="Chen X."/>
        </authorList>
    </citation>
    <scope>NUCLEOTIDE SEQUENCE [LARGE SCALE GENOMIC DNA]</scope>
    <source>
        <strain evidence="12 13">YIM 101343</strain>
    </source>
</reference>
<feature type="domain" description="Citrate transporter-like" evidence="11">
    <location>
        <begin position="7"/>
        <end position="319"/>
    </location>
</feature>
<keyword evidence="6 10" id="KW-0812">Transmembrane</keyword>
<keyword evidence="13" id="KW-1185">Reference proteome</keyword>
<feature type="transmembrane region" description="Helical" evidence="10">
    <location>
        <begin position="255"/>
        <end position="280"/>
    </location>
</feature>
<dbReference type="GO" id="GO:0005886">
    <property type="term" value="C:plasma membrane"/>
    <property type="evidence" value="ECO:0007669"/>
    <property type="project" value="UniProtKB-SubCell"/>
</dbReference>
<evidence type="ECO:0000256" key="9">
    <source>
        <dbReference type="ARBA" id="ARBA00023136"/>
    </source>
</evidence>
<comment type="similarity">
    <text evidence="3">Belongs to the CitM (TC 2.A.11) transporter family.</text>
</comment>
<keyword evidence="9 10" id="KW-0472">Membrane</keyword>
<keyword evidence="4" id="KW-0813">Transport</keyword>
<accession>A0A430HW64</accession>
<feature type="transmembrane region" description="Helical" evidence="10">
    <location>
        <begin position="79"/>
        <end position="98"/>
    </location>
</feature>
<feature type="transmembrane region" description="Helical" evidence="10">
    <location>
        <begin position="160"/>
        <end position="182"/>
    </location>
</feature>
<evidence type="ECO:0000259" key="11">
    <source>
        <dbReference type="Pfam" id="PF03600"/>
    </source>
</evidence>
<evidence type="ECO:0000256" key="8">
    <source>
        <dbReference type="ARBA" id="ARBA00022989"/>
    </source>
</evidence>
<keyword evidence="8 10" id="KW-1133">Transmembrane helix</keyword>
<dbReference type="GO" id="GO:0015105">
    <property type="term" value="F:arsenite transmembrane transporter activity"/>
    <property type="evidence" value="ECO:0007669"/>
    <property type="project" value="InterPro"/>
</dbReference>
<evidence type="ECO:0000256" key="6">
    <source>
        <dbReference type="ARBA" id="ARBA00022692"/>
    </source>
</evidence>
<dbReference type="Pfam" id="PF03600">
    <property type="entry name" value="CitMHS"/>
    <property type="match status" value="1"/>
</dbReference>
<protein>
    <submittedName>
        <fullName evidence="12">Arsenic transporter</fullName>
    </submittedName>
</protein>
<dbReference type="PRINTS" id="PR00758">
    <property type="entry name" value="ARSENICPUMP"/>
</dbReference>
<evidence type="ECO:0000256" key="2">
    <source>
        <dbReference type="ARBA" id="ARBA00006433"/>
    </source>
</evidence>
<dbReference type="RefSeq" id="WP_126121419.1">
    <property type="nucleotide sequence ID" value="NZ_RXHJ01000015.1"/>
</dbReference>
<dbReference type="PANTHER" id="PTHR43302">
    <property type="entry name" value="TRANSPORTER ARSB-RELATED"/>
    <property type="match status" value="1"/>
</dbReference>
<feature type="transmembrane region" description="Helical" evidence="10">
    <location>
        <begin position="362"/>
        <end position="386"/>
    </location>
</feature>
<feature type="transmembrane region" description="Helical" evidence="10">
    <location>
        <begin position="118"/>
        <end position="140"/>
    </location>
</feature>
<comment type="caution">
    <text evidence="12">The sequence shown here is derived from an EMBL/GenBank/DDBJ whole genome shotgun (WGS) entry which is preliminary data.</text>
</comment>
<comment type="subcellular location">
    <subcellularLocation>
        <location evidence="1">Cell membrane</location>
        <topology evidence="1">Multi-pass membrane protein</topology>
    </subcellularLocation>
</comment>
<proteinExistence type="inferred from homology"/>
<dbReference type="InterPro" id="IPR000802">
    <property type="entry name" value="Arsenical_pump_ArsB"/>
</dbReference>
<evidence type="ECO:0000256" key="5">
    <source>
        <dbReference type="ARBA" id="ARBA00022475"/>
    </source>
</evidence>
<feature type="transmembrane region" description="Helical" evidence="10">
    <location>
        <begin position="210"/>
        <end position="243"/>
    </location>
</feature>
<evidence type="ECO:0000256" key="3">
    <source>
        <dbReference type="ARBA" id="ARBA00009843"/>
    </source>
</evidence>
<dbReference type="Proteomes" id="UP000274907">
    <property type="component" value="Unassembled WGS sequence"/>
</dbReference>
<sequence>MRTPVLALTSALGLITLLLIDAPSVPTLLSRILPVLSFVAAMSVVVAAAGAVSTFEAVIGKVQAVLGLGGSAPGRGSSARAWALILGVSLVITVFFSLDTTAILATPLVITLARGVGINPLAAAFAVIWMANLGSLLLPISNLTNLLAVQTDAFSRVADYVAVSWLPALVLVVVAVVAPLVVARFAGVPAAVSAGDGSAGGVGLDREAKVFTALIGVLLVALLMPVDVWISTTIAALVALGLLHHWSLPTPVHHMIPWATLLFAFSLTTSAAIIHSLGLLDPVLSTLSDSGLFTLAFAGVALSNLINNIPAYLALEPAASSPESFMALLIGVNAGPIITPWASLATLLWAHQARQQGVQVSWGMFVLGGLVLAPVAVGAGVGVLGLSNG</sequence>
<dbReference type="OrthoDB" id="9774335at2"/>
<evidence type="ECO:0000256" key="1">
    <source>
        <dbReference type="ARBA" id="ARBA00004651"/>
    </source>
</evidence>
<keyword evidence="5" id="KW-1003">Cell membrane</keyword>
<comment type="similarity">
    <text evidence="2">Belongs to the ArsB family.</text>
</comment>
<evidence type="ECO:0000313" key="12">
    <source>
        <dbReference type="EMBL" id="RSZ61823.1"/>
    </source>
</evidence>
<evidence type="ECO:0000256" key="4">
    <source>
        <dbReference type="ARBA" id="ARBA00022448"/>
    </source>
</evidence>
<feature type="transmembrane region" description="Helical" evidence="10">
    <location>
        <begin position="34"/>
        <end position="59"/>
    </location>
</feature>
<evidence type="ECO:0000313" key="13">
    <source>
        <dbReference type="Proteomes" id="UP000274907"/>
    </source>
</evidence>
<feature type="transmembrane region" description="Helical" evidence="10">
    <location>
        <begin position="292"/>
        <end position="315"/>
    </location>
</feature>
<dbReference type="AlphaFoldDB" id="A0A430HW64"/>
<feature type="transmembrane region" description="Helical" evidence="10">
    <location>
        <begin position="327"/>
        <end position="350"/>
    </location>
</feature>
<organism evidence="12 13">
    <name type="scientific">Corynebacterium hylobatis</name>
    <dbReference type="NCBI Taxonomy" id="1859290"/>
    <lineage>
        <taxon>Bacteria</taxon>
        <taxon>Bacillati</taxon>
        <taxon>Actinomycetota</taxon>
        <taxon>Actinomycetes</taxon>
        <taxon>Mycobacteriales</taxon>
        <taxon>Corynebacteriaceae</taxon>
        <taxon>Corynebacterium</taxon>
    </lineage>
</organism>
<keyword evidence="7" id="KW-0059">Arsenical resistance</keyword>
<gene>
    <name evidence="12" type="ORF">EAH68_11170</name>
</gene>
<evidence type="ECO:0000256" key="7">
    <source>
        <dbReference type="ARBA" id="ARBA00022849"/>
    </source>
</evidence>
<evidence type="ECO:0000256" key="10">
    <source>
        <dbReference type="SAM" id="Phobius"/>
    </source>
</evidence>
<name>A0A430HW64_9CORY</name>